<feature type="binding site" evidence="20">
    <location>
        <position position="368"/>
    </location>
    <ligand>
        <name>GTP</name>
        <dbReference type="ChEBI" id="CHEBI:37565"/>
    </ligand>
</feature>
<dbReference type="InterPro" id="IPR016299">
    <property type="entry name" value="Riboflavin_synth_RibBA"/>
</dbReference>
<comment type="pathway">
    <text evidence="4 20">Cofactor biosynthesis; riboflavin biosynthesis; 5-amino-6-(D-ribitylamino)uracil from GTP: step 1/4.</text>
</comment>
<dbReference type="GO" id="GO:0030145">
    <property type="term" value="F:manganese ion binding"/>
    <property type="evidence" value="ECO:0007669"/>
    <property type="project" value="UniProtKB-UniRule"/>
</dbReference>
<feature type="binding site" evidence="20">
    <location>
        <position position="363"/>
    </location>
    <ligand>
        <name>GTP</name>
        <dbReference type="ChEBI" id="CHEBI:37565"/>
    </ligand>
</feature>
<evidence type="ECO:0000256" key="17">
    <source>
        <dbReference type="ARBA" id="ARBA00023268"/>
    </source>
</evidence>
<dbReference type="InterPro" id="IPR036144">
    <property type="entry name" value="RibA-like_sf"/>
</dbReference>
<comment type="cofactor">
    <cofactor evidence="20">
        <name>Mg(2+)</name>
        <dbReference type="ChEBI" id="CHEBI:18420"/>
    </cofactor>
    <cofactor evidence="20">
        <name>Mn(2+)</name>
        <dbReference type="ChEBI" id="CHEBI:29035"/>
    </cofactor>
    <text evidence="20">Binds 2 divalent metal cations per subunit. Magnesium or manganese.</text>
</comment>
<evidence type="ECO:0000256" key="1">
    <source>
        <dbReference type="ARBA" id="ARBA00000141"/>
    </source>
</evidence>
<feature type="active site" description="Nucleophile; for GTP cyclohydrolase activity" evidence="20">
    <location>
        <position position="342"/>
    </location>
</feature>
<keyword evidence="14 20" id="KW-0342">GTP-binding</keyword>
<feature type="binding site" evidence="20">
    <location>
        <position position="268"/>
    </location>
    <ligand>
        <name>Zn(2+)</name>
        <dbReference type="ChEBI" id="CHEBI:29105"/>
        <note>catalytic</note>
    </ligand>
</feature>
<dbReference type="PANTHER" id="PTHR21327">
    <property type="entry name" value="GTP CYCLOHYDROLASE II-RELATED"/>
    <property type="match status" value="1"/>
</dbReference>
<dbReference type="GO" id="GO:0000287">
    <property type="term" value="F:magnesium ion binding"/>
    <property type="evidence" value="ECO:0007669"/>
    <property type="project" value="UniProtKB-UniRule"/>
</dbReference>
<evidence type="ECO:0000256" key="18">
    <source>
        <dbReference type="ARBA" id="ARBA00043932"/>
    </source>
</evidence>
<dbReference type="SUPFAM" id="SSF55821">
    <property type="entry name" value="YrdC/RibB"/>
    <property type="match status" value="1"/>
</dbReference>
<evidence type="ECO:0000256" key="8">
    <source>
        <dbReference type="ARBA" id="ARBA00022619"/>
    </source>
</evidence>
<evidence type="ECO:0000256" key="21">
    <source>
        <dbReference type="SAM" id="MobiDB-lite"/>
    </source>
</evidence>
<dbReference type="EMBL" id="PUHZ01000025">
    <property type="protein sequence ID" value="PQO42526.1"/>
    <property type="molecule type" value="Genomic_DNA"/>
</dbReference>
<dbReference type="NCBIfam" id="TIGR00505">
    <property type="entry name" value="ribA"/>
    <property type="match status" value="1"/>
</dbReference>
<evidence type="ECO:0000256" key="15">
    <source>
        <dbReference type="ARBA" id="ARBA00023211"/>
    </source>
</evidence>
<evidence type="ECO:0000256" key="16">
    <source>
        <dbReference type="ARBA" id="ARBA00023239"/>
    </source>
</evidence>
<evidence type="ECO:0000256" key="19">
    <source>
        <dbReference type="ARBA" id="ARBA00049295"/>
    </source>
</evidence>
<feature type="binding site" evidence="20">
    <location>
        <position position="328"/>
    </location>
    <ligand>
        <name>GTP</name>
        <dbReference type="ChEBI" id="CHEBI:37565"/>
    </ligand>
</feature>
<evidence type="ECO:0000256" key="13">
    <source>
        <dbReference type="ARBA" id="ARBA00022842"/>
    </source>
</evidence>
<dbReference type="Gene3D" id="3.40.50.10990">
    <property type="entry name" value="GTP cyclohydrolase II"/>
    <property type="match status" value="1"/>
</dbReference>
<protein>
    <recommendedName>
        <fullName evidence="20">Riboflavin biosynthesis protein RibBA</fullName>
    </recommendedName>
    <domain>
        <recommendedName>
            <fullName evidence="20">3,4-dihydroxy-2-butanone 4-phosphate synthase</fullName>
            <shortName evidence="20">DHBP synthase</shortName>
            <ecNumber evidence="20">4.1.99.12</ecNumber>
        </recommendedName>
    </domain>
    <domain>
        <recommendedName>
            <fullName evidence="20">GTP cyclohydrolase-2</fullName>
            <ecNumber evidence="20">3.5.4.25</ecNumber>
        </recommendedName>
        <alternativeName>
            <fullName evidence="20">GTP cyclohydrolase II</fullName>
        </alternativeName>
    </domain>
</protein>
<comment type="catalytic activity">
    <reaction evidence="19 20">
        <text>GTP + 4 H2O = 2,5-diamino-6-hydroxy-4-(5-phosphoribosylamino)-pyrimidine + formate + 2 phosphate + 3 H(+)</text>
        <dbReference type="Rhea" id="RHEA:23704"/>
        <dbReference type="ChEBI" id="CHEBI:15377"/>
        <dbReference type="ChEBI" id="CHEBI:15378"/>
        <dbReference type="ChEBI" id="CHEBI:15740"/>
        <dbReference type="ChEBI" id="CHEBI:37565"/>
        <dbReference type="ChEBI" id="CHEBI:43474"/>
        <dbReference type="ChEBI" id="CHEBI:58614"/>
        <dbReference type="EC" id="3.5.4.25"/>
    </reaction>
</comment>
<sequence length="411" mass="45213">MPSDFRRLPPVTHRFSTVQAAVDAIKAGKVIIVVDAEDRENEGDFVAAAEKTTPEVVNFMITQGRGMLCAACLPDVCERLELHQLVENNNAPLRTAFTTPIDHKSARTGITAKERSETIMGMVDTSTTADDFVRPGHVYPLLAKEGGVLRRAGHTEASVDLARMAGLTPAGSLCEILNESGDRASRDELIALAKKYDLEIISIEQLISHRRVSEKLVERSAEAALPTKYGDFQVICYDVKYETQEPVVLAMGDLSSVEAPLVRLHSSCFTGDLIASLRCDCGDQLHMALKRISDEGVGTLVYLPQEGRGIGLKAKIRAYALQDQGLDTVEANHALGFKSDMRDYGVGIQILKDLGLRKIRLLTNNPKKTDAFVYGGFDLEVVDQVPIMSEPNPHNQKYLETKRDKMGHRLP</sequence>
<evidence type="ECO:0000256" key="20">
    <source>
        <dbReference type="HAMAP-Rule" id="MF_01283"/>
    </source>
</evidence>
<comment type="similarity">
    <text evidence="7 20">In the C-terminal section; belongs to the GTP cyclohydrolase II family.</text>
</comment>
<feature type="binding site" evidence="20">
    <location>
        <position position="175"/>
    </location>
    <ligand>
        <name>D-ribulose 5-phosphate</name>
        <dbReference type="ChEBI" id="CHEBI:58121"/>
    </ligand>
</feature>
<evidence type="ECO:0000256" key="2">
    <source>
        <dbReference type="ARBA" id="ARBA00001936"/>
    </source>
</evidence>
<dbReference type="HAMAP" id="MF_00179">
    <property type="entry name" value="RibA"/>
    <property type="match status" value="1"/>
</dbReference>
<comment type="pathway">
    <text evidence="5 20">Cofactor biosynthesis; riboflavin biosynthesis; 2-hydroxy-3-oxobutyl phosphate from D-ribulose 5-phosphate: step 1/1.</text>
</comment>
<feature type="site" description="Essential for DHBP synthase activity" evidence="20">
    <location>
        <position position="175"/>
    </location>
</feature>
<keyword evidence="17 20" id="KW-0511">Multifunctional enzyme</keyword>
<dbReference type="GO" id="GO:0008686">
    <property type="term" value="F:3,4-dihydroxy-2-butanone-4-phosphate synthase activity"/>
    <property type="evidence" value="ECO:0007669"/>
    <property type="project" value="UniProtKB-UniRule"/>
</dbReference>
<keyword evidence="16 20" id="KW-0456">Lyase</keyword>
<proteinExistence type="inferred from homology"/>
<dbReference type="InterPro" id="IPR000422">
    <property type="entry name" value="DHBP_synthase_RibB"/>
</dbReference>
<feature type="binding site" evidence="20">
    <location>
        <position position="279"/>
    </location>
    <ligand>
        <name>Zn(2+)</name>
        <dbReference type="ChEBI" id="CHEBI:29105"/>
        <note>catalytic</note>
    </ligand>
</feature>
<feature type="region of interest" description="GTP cyclohydrolase II" evidence="20">
    <location>
        <begin position="213"/>
        <end position="411"/>
    </location>
</feature>
<keyword evidence="9 20" id="KW-0479">Metal-binding</keyword>
<evidence type="ECO:0000256" key="6">
    <source>
        <dbReference type="ARBA" id="ARBA00005520"/>
    </source>
</evidence>
<dbReference type="EC" id="3.5.4.25" evidence="20"/>
<evidence type="ECO:0000256" key="5">
    <source>
        <dbReference type="ARBA" id="ARBA00004904"/>
    </source>
</evidence>
<keyword evidence="15 20" id="KW-0464">Manganese</keyword>
<dbReference type="Pfam" id="PF00925">
    <property type="entry name" value="GTP_cyclohydro2"/>
    <property type="match status" value="1"/>
</dbReference>
<comment type="similarity">
    <text evidence="6 20">In the N-terminal section; belongs to the DHBP synthase family.</text>
</comment>
<comment type="cofactor">
    <cofactor evidence="2">
        <name>Mn(2+)</name>
        <dbReference type="ChEBI" id="CHEBI:29035"/>
    </cofactor>
</comment>
<feature type="binding site" evidence="20">
    <location>
        <begin position="151"/>
        <end position="155"/>
    </location>
    <ligand>
        <name>D-ribulose 5-phosphate</name>
        <dbReference type="ChEBI" id="CHEBI:58121"/>
    </ligand>
</feature>
<gene>
    <name evidence="20" type="primary">ribBA</name>
    <name evidence="23" type="ORF">C5Y93_27215</name>
</gene>
<dbReference type="FunFam" id="3.90.870.10:FF:000001">
    <property type="entry name" value="Riboflavin biosynthesis protein RibBA"/>
    <property type="match status" value="1"/>
</dbReference>
<evidence type="ECO:0000259" key="22">
    <source>
        <dbReference type="Pfam" id="PF00925"/>
    </source>
</evidence>
<comment type="cofactor">
    <cofactor evidence="20">
        <name>Zn(2+)</name>
        <dbReference type="ChEBI" id="CHEBI:29105"/>
    </cofactor>
    <text evidence="20">Binds 1 zinc ion per subunit.</text>
</comment>
<feature type="binding site" evidence="20">
    <location>
        <position position="44"/>
    </location>
    <ligand>
        <name>D-ribulose 5-phosphate</name>
        <dbReference type="ChEBI" id="CHEBI:58121"/>
    </ligand>
</feature>
<feature type="binding site" evidence="20">
    <location>
        <begin position="306"/>
        <end position="308"/>
    </location>
    <ligand>
        <name>GTP</name>
        <dbReference type="ChEBI" id="CHEBI:37565"/>
    </ligand>
</feature>
<dbReference type="SUPFAM" id="SSF142695">
    <property type="entry name" value="RibA-like"/>
    <property type="match status" value="1"/>
</dbReference>
<dbReference type="AlphaFoldDB" id="A0A2S8GDJ0"/>
<dbReference type="GO" id="GO:0005525">
    <property type="term" value="F:GTP binding"/>
    <property type="evidence" value="ECO:0007669"/>
    <property type="project" value="UniProtKB-KW"/>
</dbReference>
<evidence type="ECO:0000256" key="4">
    <source>
        <dbReference type="ARBA" id="ARBA00004853"/>
    </source>
</evidence>
<accession>A0A2S8GDJ0</accession>
<keyword evidence="12 20" id="KW-0862">Zinc</keyword>
<feature type="binding site" evidence="20">
    <location>
        <position position="154"/>
    </location>
    <ligand>
        <name>Mg(2+)</name>
        <dbReference type="ChEBI" id="CHEBI:18420"/>
        <label>2</label>
    </ligand>
</feature>
<keyword evidence="13 20" id="KW-0460">Magnesium</keyword>
<dbReference type="InterPro" id="IPR017945">
    <property type="entry name" value="DHBP_synth_RibB-like_a/b_dom"/>
</dbReference>
<evidence type="ECO:0000256" key="7">
    <source>
        <dbReference type="ARBA" id="ARBA00008976"/>
    </source>
</evidence>
<feature type="binding site" evidence="20">
    <location>
        <begin position="39"/>
        <end position="40"/>
    </location>
    <ligand>
        <name>D-ribulose 5-phosphate</name>
        <dbReference type="ChEBI" id="CHEBI:58121"/>
    </ligand>
</feature>
<feature type="active site" description="Proton acceptor; for GTP cyclohydrolase activity" evidence="20">
    <location>
        <position position="340"/>
    </location>
</feature>
<feature type="binding site" evidence="20">
    <location>
        <begin position="263"/>
        <end position="267"/>
    </location>
    <ligand>
        <name>GTP</name>
        <dbReference type="ChEBI" id="CHEBI:37565"/>
    </ligand>
</feature>
<dbReference type="InterPro" id="IPR032677">
    <property type="entry name" value="GTP_cyclohydro_II"/>
</dbReference>
<dbReference type="Pfam" id="PF00926">
    <property type="entry name" value="DHBP_synthase"/>
    <property type="match status" value="1"/>
</dbReference>
<dbReference type="NCBIfam" id="TIGR00506">
    <property type="entry name" value="ribB"/>
    <property type="match status" value="1"/>
</dbReference>
<evidence type="ECO:0000313" key="23">
    <source>
        <dbReference type="EMBL" id="PQO42526.1"/>
    </source>
</evidence>
<dbReference type="GO" id="GO:0003935">
    <property type="term" value="F:GTP cyclohydrolase II activity"/>
    <property type="evidence" value="ECO:0007669"/>
    <property type="project" value="UniProtKB-UniRule"/>
</dbReference>
<dbReference type="PIRSF" id="PIRSF001259">
    <property type="entry name" value="RibA"/>
    <property type="match status" value="1"/>
</dbReference>
<dbReference type="GO" id="GO:0005829">
    <property type="term" value="C:cytosol"/>
    <property type="evidence" value="ECO:0007669"/>
    <property type="project" value="TreeGrafter"/>
</dbReference>
<feature type="site" description="Essential for DHBP synthase activity" evidence="20">
    <location>
        <position position="137"/>
    </location>
</feature>
<dbReference type="Proteomes" id="UP000237819">
    <property type="component" value="Unassembled WGS sequence"/>
</dbReference>
<feature type="region of interest" description="DHBP synthase" evidence="20">
    <location>
        <begin position="1"/>
        <end position="212"/>
    </location>
</feature>
<comment type="caution">
    <text evidence="23">The sequence shown here is derived from an EMBL/GenBank/DDBJ whole genome shotgun (WGS) entry which is preliminary data.</text>
</comment>
<name>A0A2S8GDJ0_9BACT</name>
<feature type="domain" description="GTP cyclohydrolase II" evidence="22">
    <location>
        <begin position="218"/>
        <end position="386"/>
    </location>
</feature>
<dbReference type="EC" id="4.1.99.12" evidence="20"/>
<dbReference type="HAMAP" id="MF_01283">
    <property type="entry name" value="RibBA"/>
    <property type="match status" value="1"/>
</dbReference>
<feature type="binding site" evidence="20">
    <location>
        <position position="281"/>
    </location>
    <ligand>
        <name>Zn(2+)</name>
        <dbReference type="ChEBI" id="CHEBI:29105"/>
        <note>catalytic</note>
    </ligand>
</feature>
<comment type="function">
    <text evidence="18 20">Catalyzes the conversion of GTP to 2,5-diamino-6-ribosylamino-4(3H)-pyrimidinone 5'-phosphate (DARP), formate and pyrophosphate.</text>
</comment>
<dbReference type="GO" id="GO:0009231">
    <property type="term" value="P:riboflavin biosynthetic process"/>
    <property type="evidence" value="ECO:0007669"/>
    <property type="project" value="UniProtKB-UniRule"/>
</dbReference>
<dbReference type="UniPathway" id="UPA00275">
    <property type="reaction ID" value="UER00399"/>
</dbReference>
<dbReference type="NCBIfam" id="NF001591">
    <property type="entry name" value="PRK00393.1"/>
    <property type="match status" value="1"/>
</dbReference>
<evidence type="ECO:0000313" key="24">
    <source>
        <dbReference type="Proteomes" id="UP000237819"/>
    </source>
</evidence>
<dbReference type="RefSeq" id="WP_105339103.1">
    <property type="nucleotide sequence ID" value="NZ_PUHZ01000025.1"/>
</dbReference>
<evidence type="ECO:0000256" key="11">
    <source>
        <dbReference type="ARBA" id="ARBA00022801"/>
    </source>
</evidence>
<dbReference type="FunFam" id="3.40.50.10990:FF:000001">
    <property type="entry name" value="Riboflavin biosynthesis protein RibBA"/>
    <property type="match status" value="1"/>
</dbReference>
<keyword evidence="10 20" id="KW-0547">Nucleotide-binding</keyword>
<dbReference type="CDD" id="cd00641">
    <property type="entry name" value="GTP_cyclohydro2"/>
    <property type="match status" value="1"/>
</dbReference>
<feature type="region of interest" description="Disordered" evidence="21">
    <location>
        <begin position="390"/>
        <end position="411"/>
    </location>
</feature>
<reference evidence="23 24" key="1">
    <citation type="submission" date="2018-02" db="EMBL/GenBank/DDBJ databases">
        <title>Comparative genomes isolates from brazilian mangrove.</title>
        <authorList>
            <person name="Araujo J.E."/>
            <person name="Taketani R.G."/>
            <person name="Silva M.C.P."/>
            <person name="Loureco M.V."/>
            <person name="Andreote F.D."/>
        </authorList>
    </citation>
    <scope>NUCLEOTIDE SEQUENCE [LARGE SCALE GENOMIC DNA]</scope>
    <source>
        <strain evidence="23 24">Nap-Phe MGV</strain>
    </source>
</reference>
<evidence type="ECO:0000256" key="9">
    <source>
        <dbReference type="ARBA" id="ARBA00022723"/>
    </source>
</evidence>
<dbReference type="OrthoDB" id="9793111at2"/>
<comment type="function">
    <text evidence="3 20">Catalyzes the conversion of D-ribulose 5-phosphate to formate and 3,4-dihydroxy-2-butanone 4-phosphate.</text>
</comment>
<evidence type="ECO:0000256" key="3">
    <source>
        <dbReference type="ARBA" id="ARBA00002284"/>
    </source>
</evidence>
<feature type="binding site" evidence="20">
    <location>
        <position position="284"/>
    </location>
    <ligand>
        <name>GTP</name>
        <dbReference type="ChEBI" id="CHEBI:37565"/>
    </ligand>
</feature>
<keyword evidence="11 20" id="KW-0378">Hydrolase</keyword>
<evidence type="ECO:0000256" key="14">
    <source>
        <dbReference type="ARBA" id="ARBA00023134"/>
    </source>
</evidence>
<comment type="catalytic activity">
    <reaction evidence="1 20">
        <text>D-ribulose 5-phosphate = (2S)-2-hydroxy-3-oxobutyl phosphate + formate + H(+)</text>
        <dbReference type="Rhea" id="RHEA:18457"/>
        <dbReference type="ChEBI" id="CHEBI:15378"/>
        <dbReference type="ChEBI" id="CHEBI:15740"/>
        <dbReference type="ChEBI" id="CHEBI:58121"/>
        <dbReference type="ChEBI" id="CHEBI:58830"/>
        <dbReference type="EC" id="4.1.99.12"/>
    </reaction>
</comment>
<keyword evidence="8 20" id="KW-0686">Riboflavin biosynthesis</keyword>
<feature type="binding site" evidence="20">
    <location>
        <position position="40"/>
    </location>
    <ligand>
        <name>Mg(2+)</name>
        <dbReference type="ChEBI" id="CHEBI:18420"/>
        <label>1</label>
    </ligand>
</feature>
<dbReference type="GO" id="GO:0008270">
    <property type="term" value="F:zinc ion binding"/>
    <property type="evidence" value="ECO:0007669"/>
    <property type="project" value="UniProtKB-UniRule"/>
</dbReference>
<dbReference type="Gene3D" id="3.90.870.10">
    <property type="entry name" value="DHBP synthase"/>
    <property type="match status" value="1"/>
</dbReference>
<organism evidence="23 24">
    <name type="scientific">Blastopirellula marina</name>
    <dbReference type="NCBI Taxonomy" id="124"/>
    <lineage>
        <taxon>Bacteria</taxon>
        <taxon>Pseudomonadati</taxon>
        <taxon>Planctomycetota</taxon>
        <taxon>Planctomycetia</taxon>
        <taxon>Pirellulales</taxon>
        <taxon>Pirellulaceae</taxon>
        <taxon>Blastopirellula</taxon>
    </lineage>
</organism>
<evidence type="ECO:0000256" key="12">
    <source>
        <dbReference type="ARBA" id="ARBA00022833"/>
    </source>
</evidence>
<dbReference type="PANTHER" id="PTHR21327:SF18">
    <property type="entry name" value="3,4-DIHYDROXY-2-BUTANONE 4-PHOSPHATE SYNTHASE"/>
    <property type="match status" value="1"/>
</dbReference>
<evidence type="ECO:0000256" key="10">
    <source>
        <dbReference type="ARBA" id="ARBA00022741"/>
    </source>
</evidence>
<feature type="binding site" evidence="20">
    <location>
        <position position="40"/>
    </location>
    <ligand>
        <name>Mg(2+)</name>
        <dbReference type="ChEBI" id="CHEBI:18420"/>
        <label>2</label>
    </ligand>
</feature>
<dbReference type="InterPro" id="IPR000926">
    <property type="entry name" value="RibA"/>
</dbReference>